<reference evidence="7 8" key="1">
    <citation type="submission" date="2019-06" db="EMBL/GenBank/DDBJ databases">
        <title>Sequencing the genomes of 1000 actinobacteria strains.</title>
        <authorList>
            <person name="Klenk H.-P."/>
        </authorList>
    </citation>
    <scope>NUCLEOTIDE SEQUENCE [LARGE SCALE GENOMIC DNA]</scope>
    <source>
        <strain evidence="7 8">DSM 42059</strain>
    </source>
</reference>
<feature type="domain" description="Erythromycin biosynthesis protein CIII-like N-terminal" evidence="6">
    <location>
        <begin position="117"/>
        <end position="269"/>
    </location>
</feature>
<dbReference type="EMBL" id="VIWW01000002">
    <property type="protein sequence ID" value="TWF92114.1"/>
    <property type="molecule type" value="Genomic_DNA"/>
</dbReference>
<evidence type="ECO:0000256" key="1">
    <source>
        <dbReference type="ARBA" id="ARBA00006962"/>
    </source>
</evidence>
<sequence>MRVLIVPFPWKTHVFNLVPLAWSLQTAGHEVRVAGWPDLLDAVTGAGLLGVGVGPGESGREREAGDRRQQRERGAAPPVPGGGAAGAGGLDPLFDVRPGRERLGWEQATRVFEDLVLPQARRSNDSMMEDVVELALEWRPDLVLWGAKAFAGAVAAAAVGAAHVRVLYSVDVYTRMREDFLHAKALQPADDRADGLQEWLTGWVEKYGGVFCEDLVNGQFTIDPLPAAFRPDPRPTTLPMQFVPYNGTNVVPRWLAEPPRAPRVLMTFGDHVNDGPVRHLLPAGRIQEILDSVGDLDIELVLTLPRQAQEELSRVPANTRLVESVPLSEVLPGCSAMVHHGGTWSFGCALRYGVPQLLVSRAFDVPLKLQCLERTGAGLSMKPSDVDGPAVREALLRLLEDGTLRANAQRLRREVLAMPAPNEVVRTLEGLVLAHRAVAHRGAGVAAR</sequence>
<dbReference type="GO" id="GO:0008194">
    <property type="term" value="F:UDP-glycosyltransferase activity"/>
    <property type="evidence" value="ECO:0007669"/>
    <property type="project" value="InterPro"/>
</dbReference>
<evidence type="ECO:0000256" key="2">
    <source>
        <dbReference type="ARBA" id="ARBA00022676"/>
    </source>
</evidence>
<dbReference type="InterPro" id="IPR050426">
    <property type="entry name" value="Glycosyltransferase_28"/>
</dbReference>
<dbReference type="AlphaFoldDB" id="A0A561TYD2"/>
<dbReference type="SUPFAM" id="SSF53756">
    <property type="entry name" value="UDP-Glycosyltransferase/glycogen phosphorylase"/>
    <property type="match status" value="1"/>
</dbReference>
<dbReference type="PANTHER" id="PTHR48050">
    <property type="entry name" value="STEROL 3-BETA-GLUCOSYLTRANSFERASE"/>
    <property type="match status" value="1"/>
</dbReference>
<evidence type="ECO:0000256" key="4">
    <source>
        <dbReference type="SAM" id="MobiDB-lite"/>
    </source>
</evidence>
<evidence type="ECO:0000313" key="7">
    <source>
        <dbReference type="EMBL" id="TWF92114.1"/>
    </source>
</evidence>
<protein>
    <submittedName>
        <fullName evidence="7">Glycosyltransferase DesVII</fullName>
    </submittedName>
</protein>
<feature type="domain" description="Erythromycin biosynthesis protein CIII-like C-terminal" evidence="5">
    <location>
        <begin position="288"/>
        <end position="430"/>
    </location>
</feature>
<dbReference type="GO" id="GO:0016758">
    <property type="term" value="F:hexosyltransferase activity"/>
    <property type="evidence" value="ECO:0007669"/>
    <property type="project" value="UniProtKB-ARBA"/>
</dbReference>
<evidence type="ECO:0000256" key="3">
    <source>
        <dbReference type="ARBA" id="ARBA00022679"/>
    </source>
</evidence>
<dbReference type="CDD" id="cd03784">
    <property type="entry name" value="GT1_Gtf-like"/>
    <property type="match status" value="1"/>
</dbReference>
<evidence type="ECO:0000313" key="8">
    <source>
        <dbReference type="Proteomes" id="UP000318186"/>
    </source>
</evidence>
<proteinExistence type="inferred from homology"/>
<dbReference type="RefSeq" id="WP_145767937.1">
    <property type="nucleotide sequence ID" value="NZ_JBHJUX010000101.1"/>
</dbReference>
<feature type="compositionally biased region" description="Basic and acidic residues" evidence="4">
    <location>
        <begin position="58"/>
        <end position="74"/>
    </location>
</feature>
<organism evidence="7 8">
    <name type="scientific">Streptomyces brevispora</name>
    <dbReference type="NCBI Taxonomy" id="887462"/>
    <lineage>
        <taxon>Bacteria</taxon>
        <taxon>Bacillati</taxon>
        <taxon>Actinomycetota</taxon>
        <taxon>Actinomycetes</taxon>
        <taxon>Kitasatosporales</taxon>
        <taxon>Streptomycetaceae</taxon>
        <taxon>Streptomyces</taxon>
    </lineage>
</organism>
<feature type="region of interest" description="Disordered" evidence="4">
    <location>
        <begin position="51"/>
        <end position="90"/>
    </location>
</feature>
<accession>A0A561TYD2</accession>
<evidence type="ECO:0000259" key="6">
    <source>
        <dbReference type="Pfam" id="PF21036"/>
    </source>
</evidence>
<dbReference type="Pfam" id="PF06722">
    <property type="entry name" value="EryCIII-like_C"/>
    <property type="match status" value="1"/>
</dbReference>
<dbReference type="Gene3D" id="3.40.50.2000">
    <property type="entry name" value="Glycogen Phosphorylase B"/>
    <property type="match status" value="2"/>
</dbReference>
<keyword evidence="2" id="KW-0328">Glycosyltransferase</keyword>
<comment type="similarity">
    <text evidence="1">Belongs to the glycosyltransferase 28 family.</text>
</comment>
<dbReference type="InterPro" id="IPR048284">
    <property type="entry name" value="EryCIII-like_N"/>
</dbReference>
<name>A0A561TYD2_9ACTN</name>
<dbReference type="Pfam" id="PF21036">
    <property type="entry name" value="EryCIII-like_N"/>
    <property type="match status" value="2"/>
</dbReference>
<comment type="caution">
    <text evidence="7">The sequence shown here is derived from an EMBL/GenBank/DDBJ whole genome shotgun (WGS) entry which is preliminary data.</text>
</comment>
<dbReference type="Proteomes" id="UP000318186">
    <property type="component" value="Unassembled WGS sequence"/>
</dbReference>
<feature type="domain" description="Erythromycin biosynthesis protein CIII-like N-terminal" evidence="6">
    <location>
        <begin position="22"/>
        <end position="56"/>
    </location>
</feature>
<gene>
    <name evidence="7" type="ORF">FHX80_12433</name>
</gene>
<evidence type="ECO:0000259" key="5">
    <source>
        <dbReference type="Pfam" id="PF06722"/>
    </source>
</evidence>
<dbReference type="OrthoDB" id="3863369at2"/>
<dbReference type="GO" id="GO:0017000">
    <property type="term" value="P:antibiotic biosynthetic process"/>
    <property type="evidence" value="ECO:0007669"/>
    <property type="project" value="UniProtKB-ARBA"/>
</dbReference>
<keyword evidence="3 7" id="KW-0808">Transferase</keyword>
<dbReference type="PANTHER" id="PTHR48050:SF13">
    <property type="entry name" value="STEROL 3-BETA-GLUCOSYLTRANSFERASE UGT80A2"/>
    <property type="match status" value="1"/>
</dbReference>
<dbReference type="InterPro" id="IPR010610">
    <property type="entry name" value="EryCIII-like_C"/>
</dbReference>
<dbReference type="InterPro" id="IPR002213">
    <property type="entry name" value="UDP_glucos_trans"/>
</dbReference>